<dbReference type="GO" id="GO:0000166">
    <property type="term" value="F:nucleotide binding"/>
    <property type="evidence" value="ECO:0007669"/>
    <property type="project" value="InterPro"/>
</dbReference>
<dbReference type="InterPro" id="IPR000683">
    <property type="entry name" value="Gfo/Idh/MocA-like_OxRdtase_N"/>
</dbReference>
<dbReference type="Gene3D" id="3.30.360.10">
    <property type="entry name" value="Dihydrodipicolinate Reductase, domain 2"/>
    <property type="match status" value="1"/>
</dbReference>
<dbReference type="PANTHER" id="PTHR43377:SF1">
    <property type="entry name" value="BILIVERDIN REDUCTASE A"/>
    <property type="match status" value="1"/>
</dbReference>
<accession>A0A7W5FN61</accession>
<comment type="caution">
    <text evidence="2">The sequence shown here is derived from an EMBL/GenBank/DDBJ whole genome shotgun (WGS) entry which is preliminary data.</text>
</comment>
<evidence type="ECO:0000313" key="2">
    <source>
        <dbReference type="EMBL" id="MBB3110714.1"/>
    </source>
</evidence>
<evidence type="ECO:0000259" key="1">
    <source>
        <dbReference type="Pfam" id="PF01408"/>
    </source>
</evidence>
<dbReference type="EMBL" id="JACHXK010000005">
    <property type="protein sequence ID" value="MBB3110714.1"/>
    <property type="molecule type" value="Genomic_DNA"/>
</dbReference>
<evidence type="ECO:0000313" key="3">
    <source>
        <dbReference type="Proteomes" id="UP000570361"/>
    </source>
</evidence>
<protein>
    <submittedName>
        <fullName evidence="2">Putative dehydrogenase</fullName>
    </submittedName>
</protein>
<dbReference type="SUPFAM" id="SSF55347">
    <property type="entry name" value="Glyceraldehyde-3-phosphate dehydrogenase-like, C-terminal domain"/>
    <property type="match status" value="1"/>
</dbReference>
<name>A0A7W5FN61_9BACL</name>
<dbReference type="Gene3D" id="3.40.50.720">
    <property type="entry name" value="NAD(P)-binding Rossmann-like Domain"/>
    <property type="match status" value="1"/>
</dbReference>
<dbReference type="InterPro" id="IPR036291">
    <property type="entry name" value="NAD(P)-bd_dom_sf"/>
</dbReference>
<dbReference type="AlphaFoldDB" id="A0A7W5FN61"/>
<reference evidence="2 3" key="1">
    <citation type="submission" date="2020-08" db="EMBL/GenBank/DDBJ databases">
        <title>Genomic Encyclopedia of Type Strains, Phase III (KMG-III): the genomes of soil and plant-associated and newly described type strains.</title>
        <authorList>
            <person name="Whitman W."/>
        </authorList>
    </citation>
    <scope>NUCLEOTIDE SEQUENCE [LARGE SCALE GENOMIC DNA]</scope>
    <source>
        <strain evidence="2 3">CECT 5862</strain>
    </source>
</reference>
<feature type="domain" description="Gfo/Idh/MocA-like oxidoreductase N-terminal" evidence="1">
    <location>
        <begin position="8"/>
        <end position="115"/>
    </location>
</feature>
<dbReference type="InterPro" id="IPR051450">
    <property type="entry name" value="Gfo/Idh/MocA_Oxidoreductases"/>
</dbReference>
<dbReference type="SUPFAM" id="SSF51735">
    <property type="entry name" value="NAD(P)-binding Rossmann-fold domains"/>
    <property type="match status" value="1"/>
</dbReference>
<proteinExistence type="predicted"/>
<dbReference type="PANTHER" id="PTHR43377">
    <property type="entry name" value="BILIVERDIN REDUCTASE A"/>
    <property type="match status" value="1"/>
</dbReference>
<gene>
    <name evidence="2" type="ORF">FHS18_002781</name>
</gene>
<keyword evidence="3" id="KW-1185">Reference proteome</keyword>
<dbReference type="Pfam" id="PF01408">
    <property type="entry name" value="GFO_IDH_MocA"/>
    <property type="match status" value="1"/>
</dbReference>
<organism evidence="2 3">
    <name type="scientific">Paenibacillus phyllosphaerae</name>
    <dbReference type="NCBI Taxonomy" id="274593"/>
    <lineage>
        <taxon>Bacteria</taxon>
        <taxon>Bacillati</taxon>
        <taxon>Bacillota</taxon>
        <taxon>Bacilli</taxon>
        <taxon>Bacillales</taxon>
        <taxon>Paenibacillaceae</taxon>
        <taxon>Paenibacillus</taxon>
    </lineage>
</organism>
<dbReference type="Proteomes" id="UP000570361">
    <property type="component" value="Unassembled WGS sequence"/>
</dbReference>
<sequence>MIKMSAIIRFGIIGGGWRAAFYLRIAAALPQFFEVTRMLVRDSEKGRAITEQWGVRTVQSMADFLHEPDYAFAVVSVSRTACPDYLAALADADVPVLSETPPAEDLTSLTALWERVGPRARIQVAEQYLFQPMHAARLAVVRSGRLGAVSHVQVSAAHAYHGMSLIRHLLGVGFEEAAIRGERFVGPLTKGPDRSGPPQAEGIADSVQELATLRFDDGRSAVFDFAKEQYFSWIRGNRVLVRGERGEIVNNDVRWLPDYRTPVELGMKRVDTGHDGNLEGYYHAGVTLGAEWLYRNPFAPGRLSDDEIAIAACLVRMGEYAADGTSFYSLAEAAQDHYLSLMMTKAIDSGEAVRTTVQPWGQR</sequence>